<dbReference type="SUPFAM" id="SSF51569">
    <property type="entry name" value="Aldolase"/>
    <property type="match status" value="1"/>
</dbReference>
<dbReference type="Gene3D" id="3.20.20.70">
    <property type="entry name" value="Aldolase class I"/>
    <property type="match status" value="1"/>
</dbReference>
<dbReference type="KEGG" id="sfw:WN53_24685"/>
<dbReference type="SMART" id="SM01130">
    <property type="entry name" value="DHDPS"/>
    <property type="match status" value="1"/>
</dbReference>
<comment type="similarity">
    <text evidence="3">Belongs to the DapA family.</text>
</comment>
<accession>A0A0F7HGR8</accession>
<dbReference type="Pfam" id="PF00701">
    <property type="entry name" value="DHDPS"/>
    <property type="match status" value="1"/>
</dbReference>
<evidence type="ECO:0000256" key="1">
    <source>
        <dbReference type="ARBA" id="ARBA00023239"/>
    </source>
</evidence>
<dbReference type="CDD" id="cd00408">
    <property type="entry name" value="DHDPS-like"/>
    <property type="match status" value="1"/>
</dbReference>
<dbReference type="GO" id="GO:0005829">
    <property type="term" value="C:cytosol"/>
    <property type="evidence" value="ECO:0007669"/>
    <property type="project" value="TreeGrafter"/>
</dbReference>
<dbReference type="PANTHER" id="PTHR12128">
    <property type="entry name" value="DIHYDRODIPICOLINATE SYNTHASE"/>
    <property type="match status" value="1"/>
</dbReference>
<dbReference type="GeneID" id="30323382"/>
<keyword evidence="1 3" id="KW-0456">Lyase</keyword>
<evidence type="ECO:0000256" key="2">
    <source>
        <dbReference type="ARBA" id="ARBA00023270"/>
    </source>
</evidence>
<dbReference type="InterPro" id="IPR013785">
    <property type="entry name" value="Aldolase_TIM"/>
</dbReference>
<proteinExistence type="inferred from homology"/>
<evidence type="ECO:0000256" key="3">
    <source>
        <dbReference type="PIRNR" id="PIRNR001365"/>
    </source>
</evidence>
<dbReference type="PROSITE" id="PS00666">
    <property type="entry name" value="DHDPS_2"/>
    <property type="match status" value="1"/>
</dbReference>
<name>A0A0F7HGR8_SERFO</name>
<dbReference type="InterPro" id="IPR020625">
    <property type="entry name" value="Schiff_base-form_aldolases_AS"/>
</dbReference>
<dbReference type="PANTHER" id="PTHR12128:SF28">
    <property type="entry name" value="2-DEHYDRO-3-DEOXY-D-GLUCONATE ALDOLASE YAGE-RELATED"/>
    <property type="match status" value="1"/>
</dbReference>
<sequence>MANTIFNGAWCPSITPFDTQGKIDLPALSQHMQRLTAAQTSVLLLMGSIGEFTSLTMAERLMLIREARGMSPLPMVANISTTCMADMFTLAEEAYACGYQAVMILPHYYFQQTRQQLLAYYRELGQRLSGQWFAYNFPARTGCDLDAELVTQLASEFPNFAGIKDTVDCLSHTRSIIQAVAPVRSDFAVLSGFDEYLIPNLLAGGAGVISGLNNISPELFVQAIQAWRGNDVSQLNNIQREISKLSAIYTIGNDFVTTIKTTVARKYQYSTPTSRNFAGQLNESQCAAIDRLFDIK</sequence>
<dbReference type="EMBL" id="CABEEZ010000027">
    <property type="protein sequence ID" value="VTR22056.1"/>
    <property type="molecule type" value="Genomic_DNA"/>
</dbReference>
<reference evidence="4" key="1">
    <citation type="submission" date="2019-05" db="EMBL/GenBank/DDBJ databases">
        <authorList>
            <consortium name="Pathogen Informatics"/>
        </authorList>
    </citation>
    <scope>NUCLEOTIDE SEQUENCE [LARGE SCALE GENOMIC DNA]</scope>
    <source>
        <strain evidence="4">NCTC12965</strain>
    </source>
</reference>
<evidence type="ECO:0000313" key="4">
    <source>
        <dbReference type="EMBL" id="VTR22056.1"/>
    </source>
</evidence>
<dbReference type="InterPro" id="IPR002220">
    <property type="entry name" value="DapA-like"/>
</dbReference>
<dbReference type="PIRSF" id="PIRSF001365">
    <property type="entry name" value="DHDPS"/>
    <property type="match status" value="1"/>
</dbReference>
<dbReference type="AlphaFoldDB" id="A0A0F7HGR8"/>
<dbReference type="GO" id="GO:0016829">
    <property type="term" value="F:lyase activity"/>
    <property type="evidence" value="ECO:0007669"/>
    <property type="project" value="UniProtKB-KW"/>
</dbReference>
<dbReference type="RefSeq" id="WP_024485151.1">
    <property type="nucleotide sequence ID" value="NZ_CAMKUH010000005.1"/>
</dbReference>
<keyword evidence="2" id="KW-0704">Schiff base</keyword>
<gene>
    <name evidence="4" type="primary">yagE_1</name>
    <name evidence="4" type="ORF">NCTC12965_01420</name>
</gene>
<organism evidence="4">
    <name type="scientific">Serratia fonticola</name>
    <dbReference type="NCBI Taxonomy" id="47917"/>
    <lineage>
        <taxon>Bacteria</taxon>
        <taxon>Pseudomonadati</taxon>
        <taxon>Pseudomonadota</taxon>
        <taxon>Gammaproteobacteria</taxon>
        <taxon>Enterobacterales</taxon>
        <taxon>Yersiniaceae</taxon>
        <taxon>Serratia</taxon>
    </lineage>
</organism>
<protein>
    <submittedName>
        <fullName evidence="4">Probable 2-keto-3-deoxy-galactonate aldolase YagE</fullName>
        <ecNumber evidence="4">4.1.2.-</ecNumber>
    </submittedName>
</protein>
<dbReference type="EC" id="4.1.2.-" evidence="4"/>
<dbReference type="PRINTS" id="PR00146">
    <property type="entry name" value="DHPICSNTHASE"/>
</dbReference>